<dbReference type="STRING" id="765915.A0A1Y2HLJ8"/>
<dbReference type="PRINTS" id="PR00125">
    <property type="entry name" value="ATPASEDELTA"/>
</dbReference>
<keyword evidence="8" id="KW-0066">ATP synthesis</keyword>
<evidence type="ECO:0000256" key="5">
    <source>
        <dbReference type="ARBA" id="ARBA00022781"/>
    </source>
</evidence>
<evidence type="ECO:0000256" key="1">
    <source>
        <dbReference type="ARBA" id="ARBA00004370"/>
    </source>
</evidence>
<dbReference type="NCBIfam" id="TIGR01145">
    <property type="entry name" value="ATP_synt_delta"/>
    <property type="match status" value="1"/>
</dbReference>
<dbReference type="HAMAP" id="MF_01416">
    <property type="entry name" value="ATP_synth_delta_bact"/>
    <property type="match status" value="1"/>
</dbReference>
<dbReference type="Gene3D" id="1.10.520.20">
    <property type="entry name" value="N-terminal domain of the delta subunit of the F1F0-ATP synthase"/>
    <property type="match status" value="1"/>
</dbReference>
<dbReference type="InterPro" id="IPR000711">
    <property type="entry name" value="ATPase_OSCP/dsu"/>
</dbReference>
<evidence type="ECO:0000256" key="8">
    <source>
        <dbReference type="ARBA" id="ARBA00023310"/>
    </source>
</evidence>
<dbReference type="OrthoDB" id="1262810at2759"/>
<evidence type="ECO:0000313" key="10">
    <source>
        <dbReference type="Proteomes" id="UP000193411"/>
    </source>
</evidence>
<reference evidence="9 10" key="1">
    <citation type="submission" date="2016-07" db="EMBL/GenBank/DDBJ databases">
        <title>Pervasive Adenine N6-methylation of Active Genes in Fungi.</title>
        <authorList>
            <consortium name="DOE Joint Genome Institute"/>
            <person name="Mondo S.J."/>
            <person name="Dannebaum R.O."/>
            <person name="Kuo R.C."/>
            <person name="Labutti K."/>
            <person name="Haridas S."/>
            <person name="Kuo A."/>
            <person name="Salamov A."/>
            <person name="Ahrendt S.R."/>
            <person name="Lipzen A."/>
            <person name="Sullivan W."/>
            <person name="Andreopoulos W.B."/>
            <person name="Clum A."/>
            <person name="Lindquist E."/>
            <person name="Daum C."/>
            <person name="Ramamoorthy G.K."/>
            <person name="Gryganskyi A."/>
            <person name="Culley D."/>
            <person name="Magnuson J.K."/>
            <person name="James T.Y."/>
            <person name="O'Malley M.A."/>
            <person name="Stajich J.E."/>
            <person name="Spatafora J.W."/>
            <person name="Visel A."/>
            <person name="Grigoriev I.V."/>
        </authorList>
    </citation>
    <scope>NUCLEOTIDE SEQUENCE [LARGE SCALE GENOMIC DNA]</scope>
    <source>
        <strain evidence="9 10">PL171</strain>
    </source>
</reference>
<keyword evidence="10" id="KW-1185">Reference proteome</keyword>
<gene>
    <name evidence="9" type="ORF">BCR44DRAFT_142023</name>
</gene>
<dbReference type="Proteomes" id="UP000193411">
    <property type="component" value="Unassembled WGS sequence"/>
</dbReference>
<keyword evidence="5" id="KW-0375">Hydrogen ion transport</keyword>
<dbReference type="PANTHER" id="PTHR11910">
    <property type="entry name" value="ATP SYNTHASE DELTA CHAIN"/>
    <property type="match status" value="1"/>
</dbReference>
<proteinExistence type="inferred from homology"/>
<comment type="similarity">
    <text evidence="2">Belongs to the ATPase delta chain family.</text>
</comment>
<keyword evidence="4" id="KW-0813">Transport</keyword>
<dbReference type="InterPro" id="IPR020781">
    <property type="entry name" value="ATPase_OSCP/d_CS"/>
</dbReference>
<organism evidence="9 10">
    <name type="scientific">Catenaria anguillulae PL171</name>
    <dbReference type="NCBI Taxonomy" id="765915"/>
    <lineage>
        <taxon>Eukaryota</taxon>
        <taxon>Fungi</taxon>
        <taxon>Fungi incertae sedis</taxon>
        <taxon>Blastocladiomycota</taxon>
        <taxon>Blastocladiomycetes</taxon>
        <taxon>Blastocladiales</taxon>
        <taxon>Catenariaceae</taxon>
        <taxon>Catenaria</taxon>
    </lineage>
</organism>
<comment type="caution">
    <text evidence="9">The sequence shown here is derived from an EMBL/GenBank/DDBJ whole genome shotgun (WGS) entry which is preliminary data.</text>
</comment>
<dbReference type="GO" id="GO:0016020">
    <property type="term" value="C:membrane"/>
    <property type="evidence" value="ECO:0007669"/>
    <property type="project" value="UniProtKB-SubCell"/>
</dbReference>
<dbReference type="GO" id="GO:0046933">
    <property type="term" value="F:proton-transporting ATP synthase activity, rotational mechanism"/>
    <property type="evidence" value="ECO:0007669"/>
    <property type="project" value="InterPro"/>
</dbReference>
<accession>A0A1Y2HLJ8</accession>
<keyword evidence="6" id="KW-0406">Ion transport</keyword>
<dbReference type="Pfam" id="PF00213">
    <property type="entry name" value="OSCP"/>
    <property type="match status" value="1"/>
</dbReference>
<sequence length="209" mass="22321">MNSLRTGLPKLARGFASAAVQAPIQMHSLEGRYATALFTAASKAKSLTAVETDLRAFNASLHADAEFRAFIESPVVDTKYKTQAVKAVAAKKNFNATTTNFFTLLAENGRLDMSVAVLESFGQLMSAHRGEIPVVVTSSQPLDTKTLNRVRDALAKGGKFTAKNQTLIVSNKVNPSILGGMIVEVGDQTIDMSVSSKMAKIEKALAESV</sequence>
<dbReference type="PROSITE" id="PS00389">
    <property type="entry name" value="ATPASE_DELTA"/>
    <property type="match status" value="1"/>
</dbReference>
<evidence type="ECO:0000256" key="2">
    <source>
        <dbReference type="ARBA" id="ARBA00007046"/>
    </source>
</evidence>
<dbReference type="InterPro" id="IPR026015">
    <property type="entry name" value="ATP_synth_OSCP/delta_N_sf"/>
</dbReference>
<evidence type="ECO:0000256" key="3">
    <source>
        <dbReference type="ARBA" id="ARBA00014723"/>
    </source>
</evidence>
<evidence type="ECO:0000256" key="7">
    <source>
        <dbReference type="ARBA" id="ARBA00023136"/>
    </source>
</evidence>
<protein>
    <recommendedName>
        <fullName evidence="3">ATP synthase subunit 5, mitochondrial</fullName>
    </recommendedName>
</protein>
<dbReference type="SUPFAM" id="SSF47928">
    <property type="entry name" value="N-terminal domain of the delta subunit of the F1F0-ATP synthase"/>
    <property type="match status" value="1"/>
</dbReference>
<comment type="subcellular location">
    <subcellularLocation>
        <location evidence="1">Membrane</location>
    </subcellularLocation>
</comment>
<name>A0A1Y2HLJ8_9FUNG</name>
<dbReference type="AlphaFoldDB" id="A0A1Y2HLJ8"/>
<keyword evidence="7" id="KW-0472">Membrane</keyword>
<evidence type="ECO:0000256" key="4">
    <source>
        <dbReference type="ARBA" id="ARBA00022448"/>
    </source>
</evidence>
<evidence type="ECO:0000313" key="9">
    <source>
        <dbReference type="EMBL" id="ORZ35446.1"/>
    </source>
</evidence>
<evidence type="ECO:0000256" key="6">
    <source>
        <dbReference type="ARBA" id="ARBA00023065"/>
    </source>
</evidence>
<dbReference type="EMBL" id="MCFL01000022">
    <property type="protein sequence ID" value="ORZ35446.1"/>
    <property type="molecule type" value="Genomic_DNA"/>
</dbReference>